<dbReference type="STRING" id="402596.SAMN04489844_0057"/>
<dbReference type="CDD" id="cd00093">
    <property type="entry name" value="HTH_XRE"/>
    <property type="match status" value="1"/>
</dbReference>
<dbReference type="EMBL" id="FNRT01000001">
    <property type="protein sequence ID" value="SEB28610.1"/>
    <property type="molecule type" value="Genomic_DNA"/>
</dbReference>
<dbReference type="RefSeq" id="WP_175539500.1">
    <property type="nucleotide sequence ID" value="NZ_FNRT01000001.1"/>
</dbReference>
<gene>
    <name evidence="2" type="ORF">SAMN04489844_0057</name>
</gene>
<protein>
    <submittedName>
        <fullName evidence="2">HTH-type transcriptional regulator / antitoxin HipB</fullName>
    </submittedName>
</protein>
<keyword evidence="3" id="KW-1185">Reference proteome</keyword>
<accession>A0A1H4I3W8</accession>
<evidence type="ECO:0000259" key="1">
    <source>
        <dbReference type="PROSITE" id="PS50943"/>
    </source>
</evidence>
<name>A0A1H4I3W8_9ACTN</name>
<dbReference type="PROSITE" id="PS50943">
    <property type="entry name" value="HTH_CROC1"/>
    <property type="match status" value="1"/>
</dbReference>
<organism evidence="2 3">
    <name type="scientific">Nocardioides exalbidus</name>
    <dbReference type="NCBI Taxonomy" id="402596"/>
    <lineage>
        <taxon>Bacteria</taxon>
        <taxon>Bacillati</taxon>
        <taxon>Actinomycetota</taxon>
        <taxon>Actinomycetes</taxon>
        <taxon>Propionibacteriales</taxon>
        <taxon>Nocardioidaceae</taxon>
        <taxon>Nocardioides</taxon>
    </lineage>
</organism>
<dbReference type="InterPro" id="IPR010982">
    <property type="entry name" value="Lambda_DNA-bd_dom_sf"/>
</dbReference>
<evidence type="ECO:0000313" key="2">
    <source>
        <dbReference type="EMBL" id="SEB28610.1"/>
    </source>
</evidence>
<dbReference type="Pfam" id="PF01381">
    <property type="entry name" value="HTH_3"/>
    <property type="match status" value="1"/>
</dbReference>
<sequence>MTVAERRSLRKWLDQQEEWTEDEWTWFRTGPVDGHVQGIVRRVRRILEVSQRGLADLLGVSQSVVARWETGRTSPRVSDLLDLLRMARLELVLLDDADQEVDPMRDDGVRTHGGSRFPAHVDLRVTGWWSPADVESTMVEYYQWKRRSKAAGDPSVRYRRSRWRRALERELWGTPDDHPSLRQCAAEAEHLDERREQRQARRAAA</sequence>
<dbReference type="SMART" id="SM00530">
    <property type="entry name" value="HTH_XRE"/>
    <property type="match status" value="1"/>
</dbReference>
<reference evidence="3" key="1">
    <citation type="submission" date="2016-10" db="EMBL/GenBank/DDBJ databases">
        <authorList>
            <person name="Varghese N."/>
            <person name="Submissions S."/>
        </authorList>
    </citation>
    <scope>NUCLEOTIDE SEQUENCE [LARGE SCALE GENOMIC DNA]</scope>
    <source>
        <strain evidence="3">DSM 22017</strain>
    </source>
</reference>
<dbReference type="InterPro" id="IPR001387">
    <property type="entry name" value="Cro/C1-type_HTH"/>
</dbReference>
<dbReference type="AlphaFoldDB" id="A0A1H4I3W8"/>
<dbReference type="Proteomes" id="UP000198742">
    <property type="component" value="Unassembled WGS sequence"/>
</dbReference>
<dbReference type="SUPFAM" id="SSF47413">
    <property type="entry name" value="lambda repressor-like DNA-binding domains"/>
    <property type="match status" value="1"/>
</dbReference>
<dbReference type="GO" id="GO:0003677">
    <property type="term" value="F:DNA binding"/>
    <property type="evidence" value="ECO:0007669"/>
    <property type="project" value="InterPro"/>
</dbReference>
<proteinExistence type="predicted"/>
<feature type="domain" description="HTH cro/C1-type" evidence="1">
    <location>
        <begin position="40"/>
        <end position="94"/>
    </location>
</feature>
<dbReference type="Gene3D" id="1.10.260.40">
    <property type="entry name" value="lambda repressor-like DNA-binding domains"/>
    <property type="match status" value="1"/>
</dbReference>
<evidence type="ECO:0000313" key="3">
    <source>
        <dbReference type="Proteomes" id="UP000198742"/>
    </source>
</evidence>